<dbReference type="STRING" id="497965.Cyan7822_3619"/>
<gene>
    <name evidence="13" type="ordered locus">Cyan7822_3619</name>
</gene>
<dbReference type="Proteomes" id="UP000008206">
    <property type="component" value="Chromosome"/>
</dbReference>
<dbReference type="Gene3D" id="1.10.287.470">
    <property type="entry name" value="Helix hairpin bin"/>
    <property type="match status" value="1"/>
</dbReference>
<dbReference type="PANTHER" id="PTHR30469">
    <property type="entry name" value="MULTIDRUG RESISTANCE PROTEIN MDTA"/>
    <property type="match status" value="1"/>
</dbReference>
<feature type="domain" description="Multidrug resistance protein MdtA-like C-terminal permuted SH3" evidence="12">
    <location>
        <begin position="341"/>
        <end position="399"/>
    </location>
</feature>
<evidence type="ECO:0000256" key="7">
    <source>
        <dbReference type="SAM" id="Coils"/>
    </source>
</evidence>
<dbReference type="eggNOG" id="COG0845">
    <property type="taxonomic scope" value="Bacteria"/>
</dbReference>
<accession>E0UG58</accession>
<feature type="domain" description="Multidrug resistance protein MdtA-like barrel-sandwich hybrid" evidence="10">
    <location>
        <begin position="53"/>
        <end position="250"/>
    </location>
</feature>
<evidence type="ECO:0000259" key="10">
    <source>
        <dbReference type="Pfam" id="PF25917"/>
    </source>
</evidence>
<keyword evidence="3" id="KW-0813">Transport</keyword>
<evidence type="ECO:0000256" key="5">
    <source>
        <dbReference type="ARBA" id="ARBA00022519"/>
    </source>
</evidence>
<dbReference type="InterPro" id="IPR006143">
    <property type="entry name" value="RND_pump_MFP"/>
</dbReference>
<keyword evidence="14" id="KW-1185">Reference proteome</keyword>
<keyword evidence="7" id="KW-0175">Coiled coil</keyword>
<dbReference type="Gene3D" id="2.40.30.170">
    <property type="match status" value="1"/>
</dbReference>
<evidence type="ECO:0000256" key="1">
    <source>
        <dbReference type="ARBA" id="ARBA00004236"/>
    </source>
</evidence>
<feature type="compositionally biased region" description="Polar residues" evidence="8">
    <location>
        <begin position="1"/>
        <end position="12"/>
    </location>
</feature>
<evidence type="ECO:0000313" key="13">
    <source>
        <dbReference type="EMBL" id="ADN15559.1"/>
    </source>
</evidence>
<dbReference type="Pfam" id="PF25944">
    <property type="entry name" value="Beta-barrel_RND"/>
    <property type="match status" value="1"/>
</dbReference>
<dbReference type="PANTHER" id="PTHR30469:SF36">
    <property type="entry name" value="BLL3903 PROTEIN"/>
    <property type="match status" value="1"/>
</dbReference>
<organism evidence="13 14">
    <name type="scientific">Gloeothece verrucosa (strain PCC 7822)</name>
    <name type="common">Cyanothece sp. (strain PCC 7822)</name>
    <dbReference type="NCBI Taxonomy" id="497965"/>
    <lineage>
        <taxon>Bacteria</taxon>
        <taxon>Bacillati</taxon>
        <taxon>Cyanobacteriota</taxon>
        <taxon>Cyanophyceae</taxon>
        <taxon>Oscillatoriophycideae</taxon>
        <taxon>Chroococcales</taxon>
        <taxon>Aphanothecaceae</taxon>
        <taxon>Gloeothece</taxon>
        <taxon>Gloeothece verrucosa</taxon>
    </lineage>
</organism>
<dbReference type="HOGENOM" id="CLU_018816_2_0_3"/>
<proteinExistence type="inferred from homology"/>
<dbReference type="Pfam" id="PF25967">
    <property type="entry name" value="RND-MFP_C"/>
    <property type="match status" value="1"/>
</dbReference>
<dbReference type="GO" id="GO:1990281">
    <property type="term" value="C:efflux pump complex"/>
    <property type="evidence" value="ECO:0007669"/>
    <property type="project" value="TreeGrafter"/>
</dbReference>
<reference evidence="14" key="1">
    <citation type="journal article" date="2011" name="MBio">
        <title>Novel metabolic attributes of the genus Cyanothece, comprising a group of unicellular nitrogen-fixing Cyanobacteria.</title>
        <authorList>
            <person name="Bandyopadhyay A."/>
            <person name="Elvitigala T."/>
            <person name="Welsh E."/>
            <person name="Stockel J."/>
            <person name="Liberton M."/>
            <person name="Min H."/>
            <person name="Sherman L.A."/>
            <person name="Pakrasi H.B."/>
        </authorList>
    </citation>
    <scope>NUCLEOTIDE SEQUENCE [LARGE SCALE GENOMIC DNA]</scope>
    <source>
        <strain evidence="14">PCC 7822</strain>
    </source>
</reference>
<feature type="region of interest" description="Disordered" evidence="8">
    <location>
        <begin position="1"/>
        <end position="22"/>
    </location>
</feature>
<evidence type="ECO:0000259" key="12">
    <source>
        <dbReference type="Pfam" id="PF25967"/>
    </source>
</evidence>
<feature type="domain" description="Multidrug resistance protein MdtA-like beta-barrel" evidence="11">
    <location>
        <begin position="255"/>
        <end position="337"/>
    </location>
</feature>
<dbReference type="NCBIfam" id="TIGR01730">
    <property type="entry name" value="RND_mfp"/>
    <property type="match status" value="1"/>
</dbReference>
<dbReference type="Gene3D" id="2.40.420.20">
    <property type="match status" value="1"/>
</dbReference>
<dbReference type="Pfam" id="PF25876">
    <property type="entry name" value="HH_MFP_RND"/>
    <property type="match status" value="1"/>
</dbReference>
<evidence type="ECO:0000256" key="3">
    <source>
        <dbReference type="ARBA" id="ARBA00022448"/>
    </source>
</evidence>
<dbReference type="EMBL" id="CP002198">
    <property type="protein sequence ID" value="ADN15559.1"/>
    <property type="molecule type" value="Genomic_DNA"/>
</dbReference>
<evidence type="ECO:0000256" key="4">
    <source>
        <dbReference type="ARBA" id="ARBA00022475"/>
    </source>
</evidence>
<sequence length="417" mass="44409">MGLSACNASDATSSRDGKGDKGNRVVSVVVSRAAQKTVPVQVRTTGTVKAYSTVSIKSQVEGRLTGVYFQEGQEVKKGKLLFTIDSRALEANLRQAQAMRAKDLAQIQQAKANVGKAIAQVNQAKANLAKAIAESKYANAQAQRYLSLEKEGAISREQAEQFQTNAISQQATVTAAQNAVADAIAAVAAAKADVTNAQAVVEADEAAIANAQIELSYTSIKSPIDGRTGNLQINQGNLVKANADDPIIVISQIRPIYVSFSLPQRLLPDLKKYSAENKLIVEAQPPKTPGRPVRGQLTFVDSGVNPQTGTIELKGTFPNQEGSLVPGQFVNVVLRLTQQPNMITVPSVAVQTGQKGQYVYVVTADQTAEVRPVVVGQTFNNQTVIQRGLQAGEQVVTDGQFNLVPHAKVNIKPGLSR</sequence>
<comment type="subcellular location">
    <subcellularLocation>
        <location evidence="1">Cell membrane</location>
    </subcellularLocation>
</comment>
<name>E0UG58_GLOV7</name>
<evidence type="ECO:0000256" key="6">
    <source>
        <dbReference type="ARBA" id="ARBA00023136"/>
    </source>
</evidence>
<evidence type="ECO:0000256" key="2">
    <source>
        <dbReference type="ARBA" id="ARBA00009477"/>
    </source>
</evidence>
<protein>
    <submittedName>
        <fullName evidence="13">Efflux transporter, RND family, MFP subunit</fullName>
    </submittedName>
</protein>
<comment type="similarity">
    <text evidence="2">Belongs to the membrane fusion protein (MFP) (TC 8.A.1) family.</text>
</comment>
<dbReference type="KEGG" id="cyj:Cyan7822_3619"/>
<evidence type="ECO:0000256" key="8">
    <source>
        <dbReference type="SAM" id="MobiDB-lite"/>
    </source>
</evidence>
<feature type="coiled-coil region" evidence="7">
    <location>
        <begin position="93"/>
        <end position="134"/>
    </location>
</feature>
<dbReference type="SUPFAM" id="SSF111369">
    <property type="entry name" value="HlyD-like secretion proteins"/>
    <property type="match status" value="2"/>
</dbReference>
<evidence type="ECO:0000259" key="11">
    <source>
        <dbReference type="Pfam" id="PF25944"/>
    </source>
</evidence>
<feature type="compositionally biased region" description="Basic and acidic residues" evidence="8">
    <location>
        <begin position="13"/>
        <end position="22"/>
    </location>
</feature>
<dbReference type="GO" id="GO:0030313">
    <property type="term" value="C:cell envelope"/>
    <property type="evidence" value="ECO:0007669"/>
    <property type="project" value="UniProtKB-SubCell"/>
</dbReference>
<feature type="domain" description="Multidrug resistance protein MdtA-like alpha-helical hairpin" evidence="9">
    <location>
        <begin position="121"/>
        <end position="183"/>
    </location>
</feature>
<keyword evidence="5" id="KW-0997">Cell inner membrane</keyword>
<dbReference type="InterPro" id="IPR058627">
    <property type="entry name" value="MdtA-like_C"/>
</dbReference>
<dbReference type="FunFam" id="2.40.420.20:FF:000001">
    <property type="entry name" value="Efflux RND transporter periplasmic adaptor subunit"/>
    <property type="match status" value="1"/>
</dbReference>
<keyword evidence="6" id="KW-0472">Membrane</keyword>
<keyword evidence="4" id="KW-1003">Cell membrane</keyword>
<dbReference type="Pfam" id="PF25917">
    <property type="entry name" value="BSH_RND"/>
    <property type="match status" value="1"/>
</dbReference>
<dbReference type="InterPro" id="IPR058624">
    <property type="entry name" value="MdtA-like_HH"/>
</dbReference>
<evidence type="ECO:0000259" key="9">
    <source>
        <dbReference type="Pfam" id="PF25876"/>
    </source>
</evidence>
<dbReference type="GO" id="GO:0015562">
    <property type="term" value="F:efflux transmembrane transporter activity"/>
    <property type="evidence" value="ECO:0007669"/>
    <property type="project" value="TreeGrafter"/>
</dbReference>
<dbReference type="InterPro" id="IPR058625">
    <property type="entry name" value="MdtA-like_BSH"/>
</dbReference>
<dbReference type="AlphaFoldDB" id="E0UG58"/>
<dbReference type="Gene3D" id="2.40.50.100">
    <property type="match status" value="1"/>
</dbReference>
<evidence type="ECO:0000313" key="14">
    <source>
        <dbReference type="Proteomes" id="UP000008206"/>
    </source>
</evidence>
<dbReference type="InterPro" id="IPR058626">
    <property type="entry name" value="MdtA-like_b-barrel"/>
</dbReference>